<dbReference type="GO" id="GO:0005886">
    <property type="term" value="C:plasma membrane"/>
    <property type="evidence" value="ECO:0000318"/>
    <property type="project" value="GO_Central"/>
</dbReference>
<gene>
    <name evidence="3" type="primary">LOC109021283</name>
</gene>
<dbReference type="GO" id="GO:0061817">
    <property type="term" value="P:endoplasmic reticulum-plasma membrane tethering"/>
    <property type="evidence" value="ECO:0000318"/>
    <property type="project" value="GO_Central"/>
</dbReference>
<keyword evidence="2" id="KW-1185">Reference proteome</keyword>
<dbReference type="PANTHER" id="PTHR10809:SF45">
    <property type="entry name" value="VESICLE-ASSOCIATED PROTEIN 2-2"/>
    <property type="match status" value="1"/>
</dbReference>
<dbReference type="RefSeq" id="XP_035538968.1">
    <property type="nucleotide sequence ID" value="XM_035683075.1"/>
</dbReference>
<dbReference type="InterPro" id="IPR000535">
    <property type="entry name" value="MSP_dom"/>
</dbReference>
<dbReference type="PANTHER" id="PTHR10809">
    <property type="entry name" value="VESICLE-ASSOCIATED MEMBRANE PROTEIN-ASSOCIATED PROTEIN"/>
    <property type="match status" value="1"/>
</dbReference>
<evidence type="ECO:0000313" key="2">
    <source>
        <dbReference type="Proteomes" id="UP000235220"/>
    </source>
</evidence>
<evidence type="ECO:0000256" key="1">
    <source>
        <dbReference type="ARBA" id="ARBA00008932"/>
    </source>
</evidence>
<organism evidence="2 3">
    <name type="scientific">Juglans regia</name>
    <name type="common">English walnut</name>
    <dbReference type="NCBI Taxonomy" id="51240"/>
    <lineage>
        <taxon>Eukaryota</taxon>
        <taxon>Viridiplantae</taxon>
        <taxon>Streptophyta</taxon>
        <taxon>Embryophyta</taxon>
        <taxon>Tracheophyta</taxon>
        <taxon>Spermatophyta</taxon>
        <taxon>Magnoliopsida</taxon>
        <taxon>eudicotyledons</taxon>
        <taxon>Gunneridae</taxon>
        <taxon>Pentapetalae</taxon>
        <taxon>rosids</taxon>
        <taxon>fabids</taxon>
        <taxon>Fagales</taxon>
        <taxon>Juglandaceae</taxon>
        <taxon>Juglans</taxon>
    </lineage>
</organism>
<accession>A0A6P9E411</accession>
<dbReference type="InterPro" id="IPR008962">
    <property type="entry name" value="PapD-like_sf"/>
</dbReference>
<dbReference type="Proteomes" id="UP000235220">
    <property type="component" value="Chromosome 11"/>
</dbReference>
<name>A0A6P9E411_JUGRE</name>
<dbReference type="FunFam" id="2.60.40.10:FF:000813">
    <property type="entry name" value="Vesicle-associated protein 1-1"/>
    <property type="match status" value="1"/>
</dbReference>
<proteinExistence type="inferred from homology"/>
<reference evidence="3" key="1">
    <citation type="submission" date="2025-08" db="UniProtKB">
        <authorList>
            <consortium name="RefSeq"/>
        </authorList>
    </citation>
    <scope>IDENTIFICATION</scope>
    <source>
        <tissue evidence="3">Leaves</tissue>
    </source>
</reference>
<comment type="similarity">
    <text evidence="1">Belongs to the VAMP-associated protein (VAP) (TC 9.B.17) family.</text>
</comment>
<dbReference type="InterPro" id="IPR016763">
    <property type="entry name" value="VAP"/>
</dbReference>
<dbReference type="GO" id="GO:0043495">
    <property type="term" value="F:protein-membrane adaptor activity"/>
    <property type="evidence" value="ECO:0000318"/>
    <property type="project" value="GO_Central"/>
</dbReference>
<dbReference type="PIRSF" id="PIRSF019693">
    <property type="entry name" value="VAMP-associated"/>
    <property type="match status" value="1"/>
</dbReference>
<dbReference type="PROSITE" id="PS50202">
    <property type="entry name" value="MSP"/>
    <property type="match status" value="1"/>
</dbReference>
<dbReference type="GO" id="GO:0005789">
    <property type="term" value="C:endoplasmic reticulum membrane"/>
    <property type="evidence" value="ECO:0000318"/>
    <property type="project" value="GO_Central"/>
</dbReference>
<dbReference type="FunCoup" id="A0A6P9E411">
    <property type="interactions" value="3325"/>
</dbReference>
<dbReference type="SUPFAM" id="SSF49354">
    <property type="entry name" value="PapD-like"/>
    <property type="match status" value="1"/>
</dbReference>
<dbReference type="KEGG" id="jre:109021283"/>
<sequence>MSTKLLEIQPKELKFTVELKKHSSCSVRLVNNTEHSVAFKVKTTSPKKYSVRPNVGIVLPKSTYDFTVTMQAQRTAPLDMECKDKFLIQSTIVPLGTTDEHIMSSMFTKDGGKYIEENKLRVMLVCPPDSPPLSPINRVTKQGLDHEDSQLENQALGRVETLKMVAVAVDESELVNDEVQKQENDVELKTVKDAEQKPAKVAELKPAKDLEYEPEKDAEFDLAEDEMLNSVKIVEDLNIVKDIEEMKSKLEFLGSKLREAEDTIYKLTEERKSSIQDIEALKEKLAELSRTGIKRIQVGFPLLFVCMVALISVLVGYLLHP</sequence>
<dbReference type="GeneID" id="109021283"/>
<dbReference type="OrthoDB" id="264603at2759"/>
<protein>
    <submittedName>
        <fullName evidence="3">Vesicle-associated protein 2-2-like</fullName>
    </submittedName>
</protein>
<dbReference type="InterPro" id="IPR013783">
    <property type="entry name" value="Ig-like_fold"/>
</dbReference>
<dbReference type="Pfam" id="PF00635">
    <property type="entry name" value="Motile_Sperm"/>
    <property type="match status" value="1"/>
</dbReference>
<evidence type="ECO:0000313" key="3">
    <source>
        <dbReference type="RefSeq" id="XP_035538968.1"/>
    </source>
</evidence>
<dbReference type="Gene3D" id="2.60.40.10">
    <property type="entry name" value="Immunoglobulins"/>
    <property type="match status" value="1"/>
</dbReference>
<dbReference type="AlphaFoldDB" id="A0A6P9E411"/>
<dbReference type="GO" id="GO:0090158">
    <property type="term" value="P:endoplasmic reticulum membrane organization"/>
    <property type="evidence" value="ECO:0000318"/>
    <property type="project" value="GO_Central"/>
</dbReference>
<dbReference type="Gramene" id="Jr11_01650_p1">
    <property type="protein sequence ID" value="cds.Jr11_01650_p1"/>
    <property type="gene ID" value="Jr11_01650"/>
</dbReference>